<name>A0A930VAR7_9ACTN</name>
<proteinExistence type="predicted"/>
<evidence type="ECO:0000313" key="1">
    <source>
        <dbReference type="EMBL" id="MBF4764064.1"/>
    </source>
</evidence>
<evidence type="ECO:0000313" key="2">
    <source>
        <dbReference type="Proteomes" id="UP000640489"/>
    </source>
</evidence>
<protein>
    <submittedName>
        <fullName evidence="1">Uncharacterized protein</fullName>
    </submittedName>
</protein>
<organism evidence="1 2">
    <name type="scientific">Nocardioides islandensis</name>
    <dbReference type="NCBI Taxonomy" id="433663"/>
    <lineage>
        <taxon>Bacteria</taxon>
        <taxon>Bacillati</taxon>
        <taxon>Actinomycetota</taxon>
        <taxon>Actinomycetes</taxon>
        <taxon>Propionibacteriales</taxon>
        <taxon>Nocardioidaceae</taxon>
        <taxon>Nocardioides</taxon>
    </lineage>
</organism>
<dbReference type="EMBL" id="JADKPN010000007">
    <property type="protein sequence ID" value="MBF4764064.1"/>
    <property type="molecule type" value="Genomic_DNA"/>
</dbReference>
<accession>A0A930VAR7</accession>
<dbReference type="RefSeq" id="WP_194707243.1">
    <property type="nucleotide sequence ID" value="NZ_JADKPN010000007.1"/>
</dbReference>
<sequence>MSTGHDLGVDLAELWDAGQNQLPKVAGEFTKAANALPTSITGIMYRSGPVGAGGSYGASSAWESLADVLSGHLSTTAGNLMDTGAALVYAANHYAQTDAEAQAEFERRKREIGHVQ</sequence>
<keyword evidence="2" id="KW-1185">Reference proteome</keyword>
<dbReference type="Proteomes" id="UP000640489">
    <property type="component" value="Unassembled WGS sequence"/>
</dbReference>
<gene>
    <name evidence="1" type="ORF">ISU07_13090</name>
</gene>
<comment type="caution">
    <text evidence="1">The sequence shown here is derived from an EMBL/GenBank/DDBJ whole genome shotgun (WGS) entry which is preliminary data.</text>
</comment>
<reference evidence="1" key="1">
    <citation type="submission" date="2020-11" db="EMBL/GenBank/DDBJ databases">
        <title>Nocardioides sp. nov., isolated from Soil of Cynanchum wilfordii Hemsley rhizosphere.</title>
        <authorList>
            <person name="Lee J.-S."/>
            <person name="Suh M.K."/>
            <person name="Kim J.-S."/>
        </authorList>
    </citation>
    <scope>NUCLEOTIDE SEQUENCE</scope>
    <source>
        <strain evidence="1">KCTC 19275</strain>
    </source>
</reference>
<dbReference type="AlphaFoldDB" id="A0A930VAR7"/>